<protein>
    <recommendedName>
        <fullName evidence="4">General secretion pathway GspH domain-containing protein</fullName>
    </recommendedName>
</protein>
<dbReference type="SUPFAM" id="SSF54523">
    <property type="entry name" value="Pili subunits"/>
    <property type="match status" value="1"/>
</dbReference>
<comment type="caution">
    <text evidence="2">The sequence shown here is derived from an EMBL/GenBank/DDBJ whole genome shotgun (WGS) entry which is preliminary data.</text>
</comment>
<dbReference type="InterPro" id="IPR012902">
    <property type="entry name" value="N_methyl_site"/>
</dbReference>
<dbReference type="Proteomes" id="UP000177803">
    <property type="component" value="Unassembled WGS sequence"/>
</dbReference>
<feature type="transmembrane region" description="Helical" evidence="1">
    <location>
        <begin position="6"/>
        <end position="27"/>
    </location>
</feature>
<dbReference type="NCBIfam" id="TIGR02532">
    <property type="entry name" value="IV_pilin_GFxxxE"/>
    <property type="match status" value="1"/>
</dbReference>
<keyword evidence="1" id="KW-0812">Transmembrane</keyword>
<gene>
    <name evidence="2" type="ORF">A2261_03750</name>
</gene>
<evidence type="ECO:0008006" key="4">
    <source>
        <dbReference type="Google" id="ProtNLM"/>
    </source>
</evidence>
<organism evidence="2 3">
    <name type="scientific">Candidatus Magasanikbacteria bacterium RIFOXYA2_FULL_44_8</name>
    <dbReference type="NCBI Taxonomy" id="1798696"/>
    <lineage>
        <taxon>Bacteria</taxon>
        <taxon>Candidatus Magasanikiibacteriota</taxon>
    </lineage>
</organism>
<dbReference type="InterPro" id="IPR045584">
    <property type="entry name" value="Pilin-like"/>
</dbReference>
<name>A0A1F6NLF3_9BACT</name>
<keyword evidence="1" id="KW-1133">Transmembrane helix</keyword>
<dbReference type="Gene3D" id="3.30.700.10">
    <property type="entry name" value="Glycoprotein, Type 4 Pilin"/>
    <property type="match status" value="1"/>
</dbReference>
<keyword evidence="1" id="KW-0472">Membrane</keyword>
<dbReference type="AlphaFoldDB" id="A0A1F6NLF3"/>
<evidence type="ECO:0000313" key="3">
    <source>
        <dbReference type="Proteomes" id="UP000177803"/>
    </source>
</evidence>
<reference evidence="2 3" key="1">
    <citation type="journal article" date="2016" name="Nat. Commun.">
        <title>Thousands of microbial genomes shed light on interconnected biogeochemical processes in an aquifer system.</title>
        <authorList>
            <person name="Anantharaman K."/>
            <person name="Brown C.T."/>
            <person name="Hug L.A."/>
            <person name="Sharon I."/>
            <person name="Castelle C.J."/>
            <person name="Probst A.J."/>
            <person name="Thomas B.C."/>
            <person name="Singh A."/>
            <person name="Wilkins M.J."/>
            <person name="Karaoz U."/>
            <person name="Brodie E.L."/>
            <person name="Williams K.H."/>
            <person name="Hubbard S.S."/>
            <person name="Banfield J.F."/>
        </authorList>
    </citation>
    <scope>NUCLEOTIDE SEQUENCE [LARGE SCALE GENOMIC DNA]</scope>
</reference>
<sequence>MRGFTFVEILITTGIFLILAAASLPIYNSLQVSTQLNEHSAQITQALRVARERAVSGLNDSAHGVFFNINLSGADKYVLYQGSSYVTRVAAYDQEKFLEDSFNFGNSGFILVGTDIDVNFSKTLGKPNDTGMLIINHNVSGQRKIMVNAIGAVTEQ</sequence>
<evidence type="ECO:0000313" key="2">
    <source>
        <dbReference type="EMBL" id="OGH84474.1"/>
    </source>
</evidence>
<proteinExistence type="predicted"/>
<dbReference type="EMBL" id="MFQR01000018">
    <property type="protein sequence ID" value="OGH84474.1"/>
    <property type="molecule type" value="Genomic_DNA"/>
</dbReference>
<accession>A0A1F6NLF3</accession>
<evidence type="ECO:0000256" key="1">
    <source>
        <dbReference type="SAM" id="Phobius"/>
    </source>
</evidence>